<evidence type="ECO:0000313" key="4">
    <source>
        <dbReference type="Proteomes" id="UP001431783"/>
    </source>
</evidence>
<gene>
    <name evidence="3" type="ORF">WA026_015525</name>
</gene>
<reference evidence="3 4" key="1">
    <citation type="submission" date="2023-03" db="EMBL/GenBank/DDBJ databases">
        <title>Genome insight into feeding habits of ladybird beetles.</title>
        <authorList>
            <person name="Li H.-S."/>
            <person name="Huang Y.-H."/>
            <person name="Pang H."/>
        </authorList>
    </citation>
    <scope>NUCLEOTIDE SEQUENCE [LARGE SCALE GENOMIC DNA]</scope>
    <source>
        <strain evidence="3">SYSU_2023b</strain>
        <tissue evidence="3">Whole body</tissue>
    </source>
</reference>
<evidence type="ECO:0008006" key="5">
    <source>
        <dbReference type="Google" id="ProtNLM"/>
    </source>
</evidence>
<sequence length="475" mass="55663">MDIILDEKITPAIKNVNSDTNKLSPQEFQKTLYNWFNQQGMVSNMRSYLRMQMIIALKSTTIGESLNSYSSISLENQALNILIADYLFQHRYVYSLSVFSTEVPIKTLVSEFCFFVFNKEKMKTKHKIDEKNVMCIMESLGINANSDLGQEILSNYRQMEHESLLFVILKVVMNYYKPDQSLEEGHIEEISKVIKKFMLHYNLPPPTVNHLIEKINSIVKSLVNNEITKLSEQYEQEKSILKAEYMNKEGEFKQKLSQVDNFLNVETKRIEKEHKKLIYLTENMVLNEKKLSDKSREMEGKVKRINELEMKLAQELENCVRKNCPSPLQSPLPQKLCEMKHCDKICEENRKEIELLRIQKQGFEKIAENQNVLIANLTAKSNVMYKQLQEGMYTIEQLRSQLIAQNKLLENERRRELSERTMSSSEGLTVGTDGEGDHNIDDVIKENHLKLDELDKKSIEIERRFKYFQSSLRRQ</sequence>
<keyword evidence="4" id="KW-1185">Reference proteome</keyword>
<proteinExistence type="predicted"/>
<dbReference type="EMBL" id="JARQZJ010000129">
    <property type="protein sequence ID" value="KAK9891564.1"/>
    <property type="molecule type" value="Genomic_DNA"/>
</dbReference>
<dbReference type="Proteomes" id="UP001431783">
    <property type="component" value="Unassembled WGS sequence"/>
</dbReference>
<feature type="coiled-coil region" evidence="1">
    <location>
        <begin position="224"/>
        <end position="251"/>
    </location>
</feature>
<accession>A0AAW1VE34</accession>
<evidence type="ECO:0000256" key="1">
    <source>
        <dbReference type="SAM" id="Coils"/>
    </source>
</evidence>
<dbReference type="PANTHER" id="PTHR39063">
    <property type="entry name" value="ORAL-FACIAL-DIGITAL SYNDROME 1 PROTEIN HOMOLOG"/>
    <property type="match status" value="1"/>
</dbReference>
<comment type="caution">
    <text evidence="3">The sequence shown here is derived from an EMBL/GenBank/DDBJ whole genome shotgun (WGS) entry which is preliminary data.</text>
</comment>
<name>A0AAW1VE34_9CUCU</name>
<organism evidence="3 4">
    <name type="scientific">Henosepilachna vigintioctopunctata</name>
    <dbReference type="NCBI Taxonomy" id="420089"/>
    <lineage>
        <taxon>Eukaryota</taxon>
        <taxon>Metazoa</taxon>
        <taxon>Ecdysozoa</taxon>
        <taxon>Arthropoda</taxon>
        <taxon>Hexapoda</taxon>
        <taxon>Insecta</taxon>
        <taxon>Pterygota</taxon>
        <taxon>Neoptera</taxon>
        <taxon>Endopterygota</taxon>
        <taxon>Coleoptera</taxon>
        <taxon>Polyphaga</taxon>
        <taxon>Cucujiformia</taxon>
        <taxon>Coccinelloidea</taxon>
        <taxon>Coccinellidae</taxon>
        <taxon>Epilachninae</taxon>
        <taxon>Epilachnini</taxon>
        <taxon>Henosepilachna</taxon>
    </lineage>
</organism>
<protein>
    <recommendedName>
        <fullName evidence="5">LisH domain-containing protein</fullName>
    </recommendedName>
</protein>
<dbReference type="InterPro" id="IPR006594">
    <property type="entry name" value="LisH"/>
</dbReference>
<feature type="coiled-coil region" evidence="1">
    <location>
        <begin position="291"/>
        <end position="318"/>
    </location>
</feature>
<dbReference type="PANTHER" id="PTHR39063:SF1">
    <property type="entry name" value="OFD1 CENTRIOLE AND CENTRIOLAR SATELLITE PROTEIN"/>
    <property type="match status" value="1"/>
</dbReference>
<keyword evidence="1" id="KW-0175">Coiled coil</keyword>
<dbReference type="GO" id="GO:0005576">
    <property type="term" value="C:extracellular region"/>
    <property type="evidence" value="ECO:0007669"/>
    <property type="project" value="GOC"/>
</dbReference>
<feature type="region of interest" description="Disordered" evidence="2">
    <location>
        <begin position="414"/>
        <end position="437"/>
    </location>
</feature>
<evidence type="ECO:0000256" key="2">
    <source>
        <dbReference type="SAM" id="MobiDB-lite"/>
    </source>
</evidence>
<dbReference type="Pfam" id="PF16045">
    <property type="entry name" value="LisH_2"/>
    <property type="match status" value="1"/>
</dbReference>
<dbReference type="AlphaFoldDB" id="A0AAW1VE34"/>
<dbReference type="InterPro" id="IPR055289">
    <property type="entry name" value="OFD1"/>
</dbReference>
<dbReference type="PROSITE" id="PS50896">
    <property type="entry name" value="LISH"/>
    <property type="match status" value="1"/>
</dbReference>
<dbReference type="GO" id="GO:0060287">
    <property type="term" value="P:epithelial cilium movement involved in determination of left/right asymmetry"/>
    <property type="evidence" value="ECO:0007669"/>
    <property type="project" value="TreeGrafter"/>
</dbReference>
<evidence type="ECO:0000313" key="3">
    <source>
        <dbReference type="EMBL" id="KAK9891564.1"/>
    </source>
</evidence>
<dbReference type="GO" id="GO:0036064">
    <property type="term" value="C:ciliary basal body"/>
    <property type="evidence" value="ECO:0007669"/>
    <property type="project" value="TreeGrafter"/>
</dbReference>